<sequence>MADHDNETDQGKDRRPEVARDDNPKSPKGAQEKWHNAEATLGEAPASDPNAQKRGRVSDG</sequence>
<organism evidence="2 3">
    <name type="scientific">Sulfitobacter noctilucicola</name>
    <dbReference type="NCBI Taxonomy" id="1342301"/>
    <lineage>
        <taxon>Bacteria</taxon>
        <taxon>Pseudomonadati</taxon>
        <taxon>Pseudomonadota</taxon>
        <taxon>Alphaproteobacteria</taxon>
        <taxon>Rhodobacterales</taxon>
        <taxon>Roseobacteraceae</taxon>
        <taxon>Sulfitobacter</taxon>
    </lineage>
</organism>
<reference evidence="2 3" key="1">
    <citation type="submission" date="2020-08" db="EMBL/GenBank/DDBJ databases">
        <title>Genomic Encyclopedia of Type Strains, Phase IV (KMG-IV): sequencing the most valuable type-strain genomes for metagenomic binning, comparative biology and taxonomic classification.</title>
        <authorList>
            <person name="Goeker M."/>
        </authorList>
    </citation>
    <scope>NUCLEOTIDE SEQUENCE [LARGE SCALE GENOMIC DNA]</scope>
    <source>
        <strain evidence="2 3">DSM 101015</strain>
    </source>
</reference>
<evidence type="ECO:0000313" key="3">
    <source>
        <dbReference type="Proteomes" id="UP000565745"/>
    </source>
</evidence>
<feature type="region of interest" description="Disordered" evidence="1">
    <location>
        <begin position="1"/>
        <end position="60"/>
    </location>
</feature>
<dbReference type="RefSeq" id="WP_025056885.1">
    <property type="nucleotide sequence ID" value="NZ_JACIFU010000002.1"/>
</dbReference>
<proteinExistence type="predicted"/>
<evidence type="ECO:0000313" key="2">
    <source>
        <dbReference type="EMBL" id="MBB4174311.1"/>
    </source>
</evidence>
<dbReference type="Proteomes" id="UP000565745">
    <property type="component" value="Unassembled WGS sequence"/>
</dbReference>
<gene>
    <name evidence="2" type="ORF">GGR93_002084</name>
</gene>
<keyword evidence="3" id="KW-1185">Reference proteome</keyword>
<dbReference type="EMBL" id="JACIFU010000002">
    <property type="protein sequence ID" value="MBB4174311.1"/>
    <property type="molecule type" value="Genomic_DNA"/>
</dbReference>
<protein>
    <submittedName>
        <fullName evidence="2">Uncharacterized protein</fullName>
    </submittedName>
</protein>
<comment type="caution">
    <text evidence="2">The sequence shown here is derived from an EMBL/GenBank/DDBJ whole genome shotgun (WGS) entry which is preliminary data.</text>
</comment>
<name>A0A7W6M8B5_9RHOB</name>
<accession>A0A7W6M8B5</accession>
<feature type="compositionally biased region" description="Basic and acidic residues" evidence="1">
    <location>
        <begin position="1"/>
        <end position="36"/>
    </location>
</feature>
<dbReference type="AlphaFoldDB" id="A0A7W6M8B5"/>
<evidence type="ECO:0000256" key="1">
    <source>
        <dbReference type="SAM" id="MobiDB-lite"/>
    </source>
</evidence>